<name>A0A7S9SUC7_9VIRU</name>
<dbReference type="EMBL" id="MW030595">
    <property type="protein sequence ID" value="QPI16691.1"/>
    <property type="molecule type" value="Genomic_DNA"/>
</dbReference>
<organism evidence="1">
    <name type="scientific">Virus NIOZ-UU159</name>
    <dbReference type="NCBI Taxonomy" id="2763270"/>
    <lineage>
        <taxon>Viruses</taxon>
    </lineage>
</organism>
<reference evidence="1" key="1">
    <citation type="submission" date="2020-08" db="EMBL/GenBank/DDBJ databases">
        <title>Bridging the membrane lipid divide: bacteria of the FCB group superphylum have the potential to synthesize archaeal ether lipids.</title>
        <authorList>
            <person name="Villanueva L."/>
            <person name="von Meijenfeldt F.A.B."/>
            <person name="Westbye A.B."/>
            <person name="Yadav S."/>
            <person name="Hopmans E.C."/>
            <person name="Dutilh B.E."/>
            <person name="Sinninghe Damste J.S."/>
        </authorList>
    </citation>
    <scope>NUCLEOTIDE SEQUENCE</scope>
    <source>
        <strain evidence="1">NIOZ-UU159</strain>
    </source>
</reference>
<gene>
    <name evidence="1" type="ORF">NIOZUU159_00185</name>
</gene>
<accession>A0A7S9SUC7</accession>
<protein>
    <submittedName>
        <fullName evidence="1">Uncharacterized protein</fullName>
    </submittedName>
</protein>
<proteinExistence type="predicted"/>
<evidence type="ECO:0000313" key="1">
    <source>
        <dbReference type="EMBL" id="QPI16691.1"/>
    </source>
</evidence>
<sequence>MLSSNINIDNTLLLKELCNNINSNYILDKKNLDKDNITQYDYIIKSVAELEENYKNNILEEYSNKCINKNILYKLNNKFDGDQVAIICYSVLKEY</sequence>